<protein>
    <recommendedName>
        <fullName evidence="6">MarR family protein</fullName>
    </recommendedName>
</protein>
<name>A0A1K2HZQ8_9HYPH</name>
<accession>A0A1K2HZQ8</accession>
<dbReference type="AlphaFoldDB" id="A0A1K2HZQ8"/>
<dbReference type="InterPro" id="IPR036390">
    <property type="entry name" value="WH_DNA-bd_sf"/>
</dbReference>
<dbReference type="EMBL" id="FPKU01000002">
    <property type="protein sequence ID" value="SFZ85629.1"/>
    <property type="molecule type" value="Genomic_DNA"/>
</dbReference>
<evidence type="ECO:0000313" key="5">
    <source>
        <dbReference type="Proteomes" id="UP000183447"/>
    </source>
</evidence>
<proteinExistence type="predicted"/>
<dbReference type="RefSeq" id="WP_072344116.1">
    <property type="nucleotide sequence ID" value="NZ_FPKU01000002.1"/>
</dbReference>
<dbReference type="InterPro" id="IPR052362">
    <property type="entry name" value="HTH-GbsR_regulator"/>
</dbReference>
<dbReference type="InterPro" id="IPR036388">
    <property type="entry name" value="WH-like_DNA-bd_sf"/>
</dbReference>
<dbReference type="OrthoDB" id="2733322at2"/>
<reference evidence="4 5" key="1">
    <citation type="submission" date="2016-11" db="EMBL/GenBank/DDBJ databases">
        <authorList>
            <person name="Jaros S."/>
            <person name="Januszkiewicz K."/>
            <person name="Wedrychowicz H."/>
        </authorList>
    </citation>
    <scope>NUCLEOTIDE SEQUENCE [LARGE SCALE GENOMIC DNA]</scope>
    <source>
        <strain evidence="4 5">ATCC 23634</strain>
    </source>
</reference>
<evidence type="ECO:0000256" key="2">
    <source>
        <dbReference type="ARBA" id="ARBA00023125"/>
    </source>
</evidence>
<keyword evidence="5" id="KW-1185">Reference proteome</keyword>
<evidence type="ECO:0000256" key="1">
    <source>
        <dbReference type="ARBA" id="ARBA00023015"/>
    </source>
</evidence>
<dbReference type="PANTHER" id="PTHR38465:SF2">
    <property type="entry name" value="HTH-TYPE TRANSCRIPTIONAL REGULATOR MMPR5"/>
    <property type="match status" value="1"/>
</dbReference>
<dbReference type="GO" id="GO:0003677">
    <property type="term" value="F:DNA binding"/>
    <property type="evidence" value="ECO:0007669"/>
    <property type="project" value="UniProtKB-KW"/>
</dbReference>
<dbReference type="Gene3D" id="1.10.10.10">
    <property type="entry name" value="Winged helix-like DNA-binding domain superfamily/Winged helix DNA-binding domain"/>
    <property type="match status" value="1"/>
</dbReference>
<evidence type="ECO:0000256" key="3">
    <source>
        <dbReference type="ARBA" id="ARBA00023163"/>
    </source>
</evidence>
<evidence type="ECO:0008006" key="6">
    <source>
        <dbReference type="Google" id="ProtNLM"/>
    </source>
</evidence>
<gene>
    <name evidence="4" type="ORF">SAMN02983003_2795</name>
</gene>
<keyword evidence="1" id="KW-0805">Transcription regulation</keyword>
<evidence type="ECO:0000313" key="4">
    <source>
        <dbReference type="EMBL" id="SFZ85629.1"/>
    </source>
</evidence>
<organism evidence="4 5">
    <name type="scientific">Devosia enhydra</name>
    <dbReference type="NCBI Taxonomy" id="665118"/>
    <lineage>
        <taxon>Bacteria</taxon>
        <taxon>Pseudomonadati</taxon>
        <taxon>Pseudomonadota</taxon>
        <taxon>Alphaproteobacteria</taxon>
        <taxon>Hyphomicrobiales</taxon>
        <taxon>Devosiaceae</taxon>
        <taxon>Devosia</taxon>
    </lineage>
</organism>
<dbReference type="SUPFAM" id="SSF46785">
    <property type="entry name" value="Winged helix' DNA-binding domain"/>
    <property type="match status" value="1"/>
</dbReference>
<sequence>MSQVASVPLSPTDAAEQFIEQMGLLLQNDRLPRIAGRIWGLLLYEGTVFGLQEMADRLQVSRASISTNARLLAEYGLIRRVGKPGSRQDYYELGTNPFGRMLHVLEERLEHSASAVTESAALIPADNPGARARVEELSEFYARTLVLIRQHMAETGHK</sequence>
<keyword evidence="3" id="KW-0804">Transcription</keyword>
<dbReference type="PANTHER" id="PTHR38465">
    <property type="entry name" value="HTH-TYPE TRANSCRIPTIONAL REGULATOR MJ1563-RELATED"/>
    <property type="match status" value="1"/>
</dbReference>
<dbReference type="STRING" id="665118.SAMN02983003_2795"/>
<dbReference type="Proteomes" id="UP000183447">
    <property type="component" value="Unassembled WGS sequence"/>
</dbReference>
<keyword evidence="2" id="KW-0238">DNA-binding</keyword>